<evidence type="ECO:0000256" key="5">
    <source>
        <dbReference type="ARBA" id="ARBA00022786"/>
    </source>
</evidence>
<name>A0A835GI52_SPOEX</name>
<keyword evidence="4 6" id="KW-0819">tRNA processing</keyword>
<evidence type="ECO:0000256" key="6">
    <source>
        <dbReference type="HAMAP-Rule" id="MF_03048"/>
    </source>
</evidence>
<dbReference type="UniPathway" id="UPA00988"/>
<evidence type="ECO:0000256" key="7">
    <source>
        <dbReference type="RuleBase" id="RU361182"/>
    </source>
</evidence>
<evidence type="ECO:0000256" key="3">
    <source>
        <dbReference type="ARBA" id="ARBA00022499"/>
    </source>
</evidence>
<evidence type="ECO:0000313" key="9">
    <source>
        <dbReference type="Proteomes" id="UP000648187"/>
    </source>
</evidence>
<organism evidence="8 9">
    <name type="scientific">Spodoptera exigua</name>
    <name type="common">Beet armyworm</name>
    <name type="synonym">Noctua fulgens</name>
    <dbReference type="NCBI Taxonomy" id="7107"/>
    <lineage>
        <taxon>Eukaryota</taxon>
        <taxon>Metazoa</taxon>
        <taxon>Ecdysozoa</taxon>
        <taxon>Arthropoda</taxon>
        <taxon>Hexapoda</taxon>
        <taxon>Insecta</taxon>
        <taxon>Pterygota</taxon>
        <taxon>Neoptera</taxon>
        <taxon>Endopterygota</taxon>
        <taxon>Lepidoptera</taxon>
        <taxon>Glossata</taxon>
        <taxon>Ditrysia</taxon>
        <taxon>Noctuoidea</taxon>
        <taxon>Noctuidae</taxon>
        <taxon>Amphipyrinae</taxon>
        <taxon>Spodoptera</taxon>
    </lineage>
</organism>
<dbReference type="GO" id="GO:0005829">
    <property type="term" value="C:cytosol"/>
    <property type="evidence" value="ECO:0007669"/>
    <property type="project" value="UniProtKB-UniRule"/>
</dbReference>
<evidence type="ECO:0000256" key="1">
    <source>
        <dbReference type="ARBA" id="ARBA00004496"/>
    </source>
</evidence>
<comment type="function">
    <text evidence="6">Acts as a sulfur carrier required for 2-thiolation of mcm(5)S(2)U at tRNA wobble positions of cytosolic tRNA(Lys), tRNA(Glu) and tRNA(Gln). Serves as sulfur donor in tRNA 2-thiolation reaction by being thiocarboxylated (-COSH) at its C-terminus by the MOCS3/UBA4 homolog. The sulfur is then transferred to tRNA to form 2-thiolation of mcm(5)S(2)U. Also acts as a ubiquitin-like protein (UBL) that is covalently conjugated via an isopeptide bond to lysine residues of target proteins. The thiocarboxylated form serves as substrate for conjugation and oxidative stress specifically induces the formation of UBL-protein conjugates.</text>
</comment>
<dbReference type="GO" id="GO:0032447">
    <property type="term" value="P:protein urmylation"/>
    <property type="evidence" value="ECO:0007669"/>
    <property type="project" value="UniProtKB-UniRule"/>
</dbReference>
<dbReference type="Proteomes" id="UP000648187">
    <property type="component" value="Unassembled WGS sequence"/>
</dbReference>
<reference evidence="8" key="1">
    <citation type="submission" date="2020-08" db="EMBL/GenBank/DDBJ databases">
        <title>Spodoptera exigua strain:BAW_Kor-Di-RS1 Genome sequencing and assembly.</title>
        <authorList>
            <person name="Kim J."/>
            <person name="Nam H.Y."/>
            <person name="Kwon M."/>
            <person name="Choi J.H."/>
            <person name="Cho S.R."/>
            <person name="Kim G.-H."/>
        </authorList>
    </citation>
    <scope>NUCLEOTIDE SEQUENCE</scope>
    <source>
        <strain evidence="8">BAW_Kor-Di-RS1</strain>
        <tissue evidence="8">Whole-body</tissue>
    </source>
</reference>
<comment type="PTM">
    <text evidence="6">C-terminal thiocarboxylation occurs in 2 steps, it is first acyl-adenylated (-COAMP) via the hesA/moeB/thiF part of the MOCS3/UBA4 homolog, then thiocarboxylated (-COSH) via the rhodanese domain of the MOCS3/UBA4 homolog.</text>
</comment>
<dbReference type="AlphaFoldDB" id="A0A835GI52"/>
<dbReference type="InterPro" id="IPR016155">
    <property type="entry name" value="Mopterin_synth/thiamin_S_b"/>
</dbReference>
<sequence>MNSKFTIMAETLKLNIQFGGGAELLFDKIKKREVELPPLKKFKPDCQSEKWTIRELLLWIKENLLREREELFLQGDSVRPGILVLINDTDWELYGELEYVLQPADTIMFISTLHGG</sequence>
<comment type="similarity">
    <text evidence="6 7">Belongs to the URM1 family.</text>
</comment>
<dbReference type="PANTHER" id="PTHR14986">
    <property type="entry name" value="RURM1 PROTEIN"/>
    <property type="match status" value="1"/>
</dbReference>
<dbReference type="InterPro" id="IPR012675">
    <property type="entry name" value="Beta-grasp_dom_sf"/>
</dbReference>
<evidence type="ECO:0000313" key="8">
    <source>
        <dbReference type="EMBL" id="KAF9417252.1"/>
    </source>
</evidence>
<dbReference type="GO" id="GO:0002098">
    <property type="term" value="P:tRNA wobble uridine modification"/>
    <property type="evidence" value="ECO:0007669"/>
    <property type="project" value="UniProtKB-UniRule"/>
</dbReference>
<keyword evidence="3 6" id="KW-1017">Isopeptide bond</keyword>
<dbReference type="HAMAP" id="MF_03048">
    <property type="entry name" value="Urm1"/>
    <property type="match status" value="1"/>
</dbReference>
<keyword evidence="5 6" id="KW-0833">Ubl conjugation pathway</keyword>
<proteinExistence type="inferred from homology"/>
<comment type="subcellular location">
    <subcellularLocation>
        <location evidence="1 6 7">Cytoplasm</location>
    </subcellularLocation>
</comment>
<dbReference type="PIRSF" id="PIRSF037379">
    <property type="entry name" value="Ubiquitin-related_modifier_1"/>
    <property type="match status" value="1"/>
</dbReference>
<dbReference type="EMBL" id="JACKWZ010000075">
    <property type="protein sequence ID" value="KAF9417252.1"/>
    <property type="molecule type" value="Genomic_DNA"/>
</dbReference>
<protein>
    <recommendedName>
        <fullName evidence="6">Ubiquitin-related modifier 1 homolog</fullName>
    </recommendedName>
</protein>
<dbReference type="SUPFAM" id="SSF54285">
    <property type="entry name" value="MoaD/ThiS"/>
    <property type="match status" value="1"/>
</dbReference>
<comment type="caution">
    <text evidence="8">The sequence shown here is derived from an EMBL/GenBank/DDBJ whole genome shotgun (WGS) entry which is preliminary data.</text>
</comment>
<dbReference type="CDD" id="cd01764">
    <property type="entry name" value="Ubl_Urm1"/>
    <property type="match status" value="1"/>
</dbReference>
<dbReference type="Gene3D" id="3.10.20.30">
    <property type="match status" value="1"/>
</dbReference>
<gene>
    <name evidence="8" type="ORF">HW555_005654</name>
</gene>
<dbReference type="Pfam" id="PF09138">
    <property type="entry name" value="Urm1"/>
    <property type="match status" value="1"/>
</dbReference>
<comment type="pathway">
    <text evidence="6 7">tRNA modification; 5-methoxycarbonylmethyl-2-thiouridine-tRNA biosynthesis.</text>
</comment>
<evidence type="ECO:0000256" key="2">
    <source>
        <dbReference type="ARBA" id="ARBA00022490"/>
    </source>
</evidence>
<dbReference type="InterPro" id="IPR015221">
    <property type="entry name" value="Urm1"/>
</dbReference>
<feature type="cross-link" description="Glycyl lysine isopeptide (Gly-Lys) (interchain with K-? in acceptor proteins)" evidence="6">
    <location>
        <position position="116"/>
    </location>
</feature>
<feature type="modified residue" description="1-thioglycine" evidence="6">
    <location>
        <position position="116"/>
    </location>
</feature>
<keyword evidence="2 6" id="KW-0963">Cytoplasm</keyword>
<keyword evidence="9" id="KW-1185">Reference proteome</keyword>
<dbReference type="FunFam" id="3.10.20.30:FF:000021">
    <property type="entry name" value="Ubiquitin-related modifier 1"/>
    <property type="match status" value="1"/>
</dbReference>
<dbReference type="GO" id="GO:0034227">
    <property type="term" value="P:tRNA thio-modification"/>
    <property type="evidence" value="ECO:0007669"/>
    <property type="project" value="UniProtKB-UniRule"/>
</dbReference>
<evidence type="ECO:0000256" key="4">
    <source>
        <dbReference type="ARBA" id="ARBA00022694"/>
    </source>
</evidence>
<accession>A0A835GI52</accession>